<keyword evidence="2" id="KW-1133">Transmembrane helix</keyword>
<sequence length="416" mass="42675">MSSEIELLRSLDDEPPIPSTVDVGGAVESGRRRNRRRGLGYAGVAVLTTAALTGVAVSGVSSPKTPAKLAAKPSVSPSFRPTFTIPGTPGWTAPAAPAPTSCTVAKLPMPAGVPMAIAGAADPSGQYVVGRTYPKGGGYVAALWHGDKITKVDLPGDLEENLSDVNSAGTAVGWSFNAKGEVPFVYVAGKARKLAGPANGSAQAINNAGAIVGSDSVGGPRAASNALLWPSATAKPIKLPVPAGVRDATASDIDEDGTTVGHLDLKTPYVWFPDGTHRKLPLPTYQGKTAVAARAFSIRNGIAIGVADEIDGAKGPGKGQMWAVKWNVRTGEATVLDGFDMRPDAINAQGWMVGIDKSGYAILSAGGAPIRLPMIADHKPGDLTNIPNAISDDGRTIVGQSDNANGVIQAVKWTCH</sequence>
<dbReference type="Proteomes" id="UP000598174">
    <property type="component" value="Unassembled WGS sequence"/>
</dbReference>
<dbReference type="RefSeq" id="WP_203822099.1">
    <property type="nucleotide sequence ID" value="NZ_BAAABP010000034.1"/>
</dbReference>
<keyword evidence="2" id="KW-0812">Transmembrane</keyword>
<evidence type="ECO:0000313" key="3">
    <source>
        <dbReference type="EMBL" id="GIE15749.1"/>
    </source>
</evidence>
<feature type="transmembrane region" description="Helical" evidence="2">
    <location>
        <begin position="39"/>
        <end position="60"/>
    </location>
</feature>
<comment type="caution">
    <text evidence="3">The sequence shown here is derived from an EMBL/GenBank/DDBJ whole genome shotgun (WGS) entry which is preliminary data.</text>
</comment>
<accession>A0A919J8Y8</accession>
<reference evidence="3" key="1">
    <citation type="submission" date="2021-01" db="EMBL/GenBank/DDBJ databases">
        <title>Whole genome shotgun sequence of Actinoplanes ferrugineus NBRC 15555.</title>
        <authorList>
            <person name="Komaki H."/>
            <person name="Tamura T."/>
        </authorList>
    </citation>
    <scope>NUCLEOTIDE SEQUENCE</scope>
    <source>
        <strain evidence="3">NBRC 15555</strain>
    </source>
</reference>
<evidence type="ECO:0000313" key="4">
    <source>
        <dbReference type="Proteomes" id="UP000598174"/>
    </source>
</evidence>
<evidence type="ECO:0000256" key="2">
    <source>
        <dbReference type="SAM" id="Phobius"/>
    </source>
</evidence>
<keyword evidence="4" id="KW-1185">Reference proteome</keyword>
<gene>
    <name evidence="3" type="ORF">Afe05nite_75890</name>
</gene>
<proteinExistence type="predicted"/>
<organism evidence="3 4">
    <name type="scientific">Paractinoplanes ferrugineus</name>
    <dbReference type="NCBI Taxonomy" id="113564"/>
    <lineage>
        <taxon>Bacteria</taxon>
        <taxon>Bacillati</taxon>
        <taxon>Actinomycetota</taxon>
        <taxon>Actinomycetes</taxon>
        <taxon>Micromonosporales</taxon>
        <taxon>Micromonosporaceae</taxon>
        <taxon>Paractinoplanes</taxon>
    </lineage>
</organism>
<feature type="region of interest" description="Disordered" evidence="1">
    <location>
        <begin position="1"/>
        <end position="34"/>
    </location>
</feature>
<keyword evidence="2" id="KW-0472">Membrane</keyword>
<dbReference type="EMBL" id="BOMM01000071">
    <property type="protein sequence ID" value="GIE15749.1"/>
    <property type="molecule type" value="Genomic_DNA"/>
</dbReference>
<protein>
    <submittedName>
        <fullName evidence="3">Uncharacterized protein</fullName>
    </submittedName>
</protein>
<feature type="compositionally biased region" description="Basic and acidic residues" evidence="1">
    <location>
        <begin position="1"/>
        <end position="12"/>
    </location>
</feature>
<evidence type="ECO:0000256" key="1">
    <source>
        <dbReference type="SAM" id="MobiDB-lite"/>
    </source>
</evidence>
<name>A0A919J8Y8_9ACTN</name>
<dbReference type="AlphaFoldDB" id="A0A919J8Y8"/>